<evidence type="ECO:0000313" key="2">
    <source>
        <dbReference type="EMBL" id="EGH44627.1"/>
    </source>
</evidence>
<feature type="coiled-coil region" evidence="1">
    <location>
        <begin position="38"/>
        <end position="65"/>
    </location>
</feature>
<accession>F3GC27</accession>
<dbReference type="EMBL" id="AEAI01001022">
    <property type="protein sequence ID" value="EGH44627.1"/>
    <property type="molecule type" value="Genomic_DNA"/>
</dbReference>
<dbReference type="Proteomes" id="UP000004986">
    <property type="component" value="Unassembled WGS sequence"/>
</dbReference>
<evidence type="ECO:0008006" key="4">
    <source>
        <dbReference type="Google" id="ProtNLM"/>
    </source>
</evidence>
<dbReference type="HOGENOM" id="CLU_166849_0_0_6"/>
<sequence length="81" mass="8292">MAAFLGLIQLAIGGAALARGISGHCSAKSLMEKGRSDLQSARSTIERAGTQLNNLKDDAEDAVKTAAAKGVDALTEPKPVI</sequence>
<gene>
    <name evidence="2" type="ORF">PSYPI_20515</name>
</gene>
<reference evidence="2 3" key="1">
    <citation type="journal article" date="2011" name="PLoS Pathog.">
        <title>Dynamic evolution of pathogenicity revealed by sequencing and comparative genomics of 19 Pseudomonas syringae isolates.</title>
        <authorList>
            <person name="Baltrus D.A."/>
            <person name="Nishimura M.T."/>
            <person name="Romanchuk A."/>
            <person name="Chang J.H."/>
            <person name="Mukhtar M.S."/>
            <person name="Cherkis K."/>
            <person name="Roach J."/>
            <person name="Grant S.R."/>
            <person name="Jones C.D."/>
            <person name="Dangl J.L."/>
        </authorList>
    </citation>
    <scope>NUCLEOTIDE SEQUENCE [LARGE SCALE GENOMIC DNA]</scope>
    <source>
        <strain evidence="2 3">1704B</strain>
    </source>
</reference>
<proteinExistence type="predicted"/>
<organism evidence="2 3">
    <name type="scientific">Pseudomonas syringae pv. pisi str. 1704B</name>
    <dbReference type="NCBI Taxonomy" id="629263"/>
    <lineage>
        <taxon>Bacteria</taxon>
        <taxon>Pseudomonadati</taxon>
        <taxon>Pseudomonadota</taxon>
        <taxon>Gammaproteobacteria</taxon>
        <taxon>Pseudomonadales</taxon>
        <taxon>Pseudomonadaceae</taxon>
        <taxon>Pseudomonas</taxon>
        <taxon>Pseudomonas syringae</taxon>
    </lineage>
</organism>
<evidence type="ECO:0000313" key="3">
    <source>
        <dbReference type="Proteomes" id="UP000004986"/>
    </source>
</evidence>
<protein>
    <recommendedName>
        <fullName evidence="4">DUF2892 domain-containing protein</fullName>
    </recommendedName>
</protein>
<name>F3GC27_PSESJ</name>
<keyword evidence="3" id="KW-1185">Reference proteome</keyword>
<keyword evidence="1" id="KW-0175">Coiled coil</keyword>
<comment type="caution">
    <text evidence="2">The sequence shown here is derived from an EMBL/GenBank/DDBJ whole genome shotgun (WGS) entry which is preliminary data.</text>
</comment>
<dbReference type="PATRIC" id="fig|629263.4.peg.3345"/>
<evidence type="ECO:0000256" key="1">
    <source>
        <dbReference type="SAM" id="Coils"/>
    </source>
</evidence>
<dbReference type="BioCyc" id="PSYR629263:G11X0-3700-MONOMER"/>
<dbReference type="AlphaFoldDB" id="F3GC27"/>